<sequence>SRMKKKLLVDVDCGVDDAQAIMLALAAPNVELLGITCVHGNTTVENVCKNTLRVLQACNRLEIPVFKGAAKPLLGNTISAGHFHGYDGLGDAPDPNAPGLDMVQEEAAVSAMLRIINENPGEVSLVATAPLTNLALAVRMDPSFPSKLRGLYIMGGNTESRGNTTVCGEFNFTADPEAAYVVLRDYGCPTYLACWEFTCSSKLSWEFCDAWLAQDTDKARFMAKIFQHSMDASKSSRFQKEFVGGSGFISCDSYAMAAAVDDSFVLESTCYPVSVELTGTHTRGMMVLDTVGFLKTASKVFIINKVDMQKFEQMMMAALK</sequence>
<dbReference type="GeneTree" id="ENSGT00940000164275"/>
<dbReference type="PANTHER" id="PTHR46190">
    <property type="entry name" value="SI:CH211-201H21.5-RELATED"/>
    <property type="match status" value="1"/>
</dbReference>
<dbReference type="InterPro" id="IPR001910">
    <property type="entry name" value="Inosine/uridine_hydrolase_dom"/>
</dbReference>
<dbReference type="GO" id="GO:0016799">
    <property type="term" value="F:hydrolase activity, hydrolyzing N-glycosyl compounds"/>
    <property type="evidence" value="ECO:0007669"/>
    <property type="project" value="InterPro"/>
</dbReference>
<dbReference type="STRING" id="99883.ENSTNIP00000003560"/>
<dbReference type="Ensembl" id="ENSTNIT00000003911.1">
    <property type="protein sequence ID" value="ENSTNIP00000003560.1"/>
    <property type="gene ID" value="ENSTNIG00000001156.1"/>
</dbReference>
<reference evidence="3" key="2">
    <citation type="submission" date="2025-08" db="UniProtKB">
        <authorList>
            <consortium name="Ensembl"/>
        </authorList>
    </citation>
    <scope>IDENTIFICATION</scope>
</reference>
<proteinExistence type="inferred from homology"/>
<dbReference type="PANTHER" id="PTHR46190:SF1">
    <property type="entry name" value="SI:CH211-201H21.5"/>
    <property type="match status" value="1"/>
</dbReference>
<dbReference type="SUPFAM" id="SSF53590">
    <property type="entry name" value="Nucleoside hydrolase"/>
    <property type="match status" value="1"/>
</dbReference>
<dbReference type="Pfam" id="PF01156">
    <property type="entry name" value="IU_nuc_hydro"/>
    <property type="match status" value="1"/>
</dbReference>
<reference evidence="3" key="3">
    <citation type="submission" date="2025-09" db="UniProtKB">
        <authorList>
            <consortium name="Ensembl"/>
        </authorList>
    </citation>
    <scope>IDENTIFICATION</scope>
</reference>
<dbReference type="Proteomes" id="UP000007303">
    <property type="component" value="Unassembled WGS sequence"/>
</dbReference>
<dbReference type="InterPro" id="IPR036452">
    <property type="entry name" value="Ribo_hydro-like"/>
</dbReference>
<dbReference type="OMA" id="NEYTCPT"/>
<dbReference type="Gene3D" id="3.90.245.10">
    <property type="entry name" value="Ribonucleoside hydrolase-like"/>
    <property type="match status" value="1"/>
</dbReference>
<dbReference type="CDD" id="cd02649">
    <property type="entry name" value="nuc_hydro_CeIAG"/>
    <property type="match status" value="1"/>
</dbReference>
<protein>
    <submittedName>
        <fullName evidence="3">Si:dkey-4e7.3</fullName>
    </submittedName>
</protein>
<evidence type="ECO:0000256" key="1">
    <source>
        <dbReference type="ARBA" id="ARBA00009176"/>
    </source>
</evidence>
<feature type="domain" description="Inosine/uridine-preferring nucleoside hydrolase" evidence="2">
    <location>
        <begin position="8"/>
        <end position="312"/>
    </location>
</feature>
<accession>H3C5P0</accession>
<comment type="similarity">
    <text evidence="1">Belongs to the IUNH family.</text>
</comment>
<organism evidence="3 4">
    <name type="scientific">Tetraodon nigroviridis</name>
    <name type="common">Spotted green pufferfish</name>
    <name type="synonym">Chelonodon nigroviridis</name>
    <dbReference type="NCBI Taxonomy" id="99883"/>
    <lineage>
        <taxon>Eukaryota</taxon>
        <taxon>Metazoa</taxon>
        <taxon>Chordata</taxon>
        <taxon>Craniata</taxon>
        <taxon>Vertebrata</taxon>
        <taxon>Euteleostomi</taxon>
        <taxon>Actinopterygii</taxon>
        <taxon>Neopterygii</taxon>
        <taxon>Teleostei</taxon>
        <taxon>Neoteleostei</taxon>
        <taxon>Acanthomorphata</taxon>
        <taxon>Eupercaria</taxon>
        <taxon>Tetraodontiformes</taxon>
        <taxon>Tetradontoidea</taxon>
        <taxon>Tetraodontidae</taxon>
        <taxon>Tetraodon</taxon>
    </lineage>
</organism>
<dbReference type="InterPro" id="IPR052775">
    <property type="entry name" value="IUN_hydrolase"/>
</dbReference>
<evidence type="ECO:0000313" key="4">
    <source>
        <dbReference type="Proteomes" id="UP000007303"/>
    </source>
</evidence>
<evidence type="ECO:0000313" key="3">
    <source>
        <dbReference type="Ensembl" id="ENSTNIP00000003560.1"/>
    </source>
</evidence>
<dbReference type="HOGENOM" id="CLU_036838_11_2_1"/>
<reference evidence="4" key="1">
    <citation type="journal article" date="2004" name="Nature">
        <title>Genome duplication in the teleost fish Tetraodon nigroviridis reveals the early vertebrate proto-karyotype.</title>
        <authorList>
            <person name="Jaillon O."/>
            <person name="Aury J.-M."/>
            <person name="Brunet F."/>
            <person name="Petit J.-L."/>
            <person name="Stange-Thomann N."/>
            <person name="Mauceli E."/>
            <person name="Bouneau L."/>
            <person name="Fischer C."/>
            <person name="Ozouf-Costaz C."/>
            <person name="Bernot A."/>
            <person name="Nicaud S."/>
            <person name="Jaffe D."/>
            <person name="Fisher S."/>
            <person name="Lutfalla G."/>
            <person name="Dossat C."/>
            <person name="Segurens B."/>
            <person name="Dasilva C."/>
            <person name="Salanoubat M."/>
            <person name="Levy M."/>
            <person name="Boudet N."/>
            <person name="Castellano S."/>
            <person name="Anthouard V."/>
            <person name="Jubin C."/>
            <person name="Castelli V."/>
            <person name="Katinka M."/>
            <person name="Vacherie B."/>
            <person name="Biemont C."/>
            <person name="Skalli Z."/>
            <person name="Cattolico L."/>
            <person name="Poulain J."/>
            <person name="De Berardinis V."/>
            <person name="Cruaud C."/>
            <person name="Duprat S."/>
            <person name="Brottier P."/>
            <person name="Coutanceau J.-P."/>
            <person name="Gouzy J."/>
            <person name="Parra G."/>
            <person name="Lardier G."/>
            <person name="Chapple C."/>
            <person name="McKernan K.J."/>
            <person name="McEwan P."/>
            <person name="Bosak S."/>
            <person name="Kellis M."/>
            <person name="Volff J.-N."/>
            <person name="Guigo R."/>
            <person name="Zody M.C."/>
            <person name="Mesirov J."/>
            <person name="Lindblad-Toh K."/>
            <person name="Birren B."/>
            <person name="Nusbaum C."/>
            <person name="Kahn D."/>
            <person name="Robinson-Rechavi M."/>
            <person name="Laudet V."/>
            <person name="Schachter V."/>
            <person name="Quetier F."/>
            <person name="Saurin W."/>
            <person name="Scarpelli C."/>
            <person name="Wincker P."/>
            <person name="Lander E.S."/>
            <person name="Weissenbach J."/>
            <person name="Roest Crollius H."/>
        </authorList>
    </citation>
    <scope>NUCLEOTIDE SEQUENCE [LARGE SCALE GENOMIC DNA]</scope>
</reference>
<keyword evidence="4" id="KW-1185">Reference proteome</keyword>
<name>H3C5P0_TETNG</name>
<dbReference type="InParanoid" id="H3C5P0"/>
<evidence type="ECO:0000259" key="2">
    <source>
        <dbReference type="Pfam" id="PF01156"/>
    </source>
</evidence>
<dbReference type="AlphaFoldDB" id="H3C5P0"/>